<feature type="transmembrane region" description="Helical" evidence="3">
    <location>
        <begin position="484"/>
        <end position="507"/>
    </location>
</feature>
<evidence type="ECO:0000256" key="1">
    <source>
        <dbReference type="ARBA" id="ARBA00004141"/>
    </source>
</evidence>
<evidence type="ECO:0000313" key="6">
    <source>
        <dbReference type="Proteomes" id="UP001283361"/>
    </source>
</evidence>
<comment type="subcellular location">
    <subcellularLocation>
        <location evidence="1">Membrane</location>
        <topology evidence="1">Multi-pass membrane protein</topology>
    </subcellularLocation>
</comment>
<dbReference type="PANTHER" id="PTHR11360">
    <property type="entry name" value="MONOCARBOXYLATE TRANSPORTER"/>
    <property type="match status" value="1"/>
</dbReference>
<proteinExistence type="predicted"/>
<feature type="transmembrane region" description="Helical" evidence="3">
    <location>
        <begin position="450"/>
        <end position="472"/>
    </location>
</feature>
<dbReference type="GO" id="GO:0016020">
    <property type="term" value="C:membrane"/>
    <property type="evidence" value="ECO:0007669"/>
    <property type="project" value="UniProtKB-SubCell"/>
</dbReference>
<feature type="transmembrane region" description="Helical" evidence="3">
    <location>
        <begin position="42"/>
        <end position="60"/>
    </location>
</feature>
<protein>
    <recommendedName>
        <fullName evidence="4">Major facilitator superfamily (MFS) profile domain-containing protein</fullName>
    </recommendedName>
</protein>
<dbReference type="InterPro" id="IPR036259">
    <property type="entry name" value="MFS_trans_sf"/>
</dbReference>
<evidence type="ECO:0000256" key="3">
    <source>
        <dbReference type="SAM" id="Phobius"/>
    </source>
</evidence>
<keyword evidence="6" id="KW-1185">Reference proteome</keyword>
<dbReference type="InterPro" id="IPR050327">
    <property type="entry name" value="Proton-linked_MCT"/>
</dbReference>
<dbReference type="AlphaFoldDB" id="A0AAE1ADF5"/>
<feature type="transmembrane region" description="Helical" evidence="3">
    <location>
        <begin position="80"/>
        <end position="101"/>
    </location>
</feature>
<feature type="compositionally biased region" description="Basic and acidic residues" evidence="2">
    <location>
        <begin position="292"/>
        <end position="310"/>
    </location>
</feature>
<feature type="compositionally biased region" description="Basic and acidic residues" evidence="2">
    <location>
        <begin position="229"/>
        <end position="239"/>
    </location>
</feature>
<dbReference type="Proteomes" id="UP001283361">
    <property type="component" value="Unassembled WGS sequence"/>
</dbReference>
<comment type="caution">
    <text evidence="5">The sequence shown here is derived from an EMBL/GenBank/DDBJ whole genome shotgun (WGS) entry which is preliminary data.</text>
</comment>
<feature type="transmembrane region" description="Helical" evidence="3">
    <location>
        <begin position="137"/>
        <end position="161"/>
    </location>
</feature>
<keyword evidence="3" id="KW-1133">Transmembrane helix</keyword>
<feature type="compositionally biased region" description="Polar residues" evidence="2">
    <location>
        <begin position="276"/>
        <end position="291"/>
    </location>
</feature>
<dbReference type="Gene3D" id="1.20.1250.20">
    <property type="entry name" value="MFS general substrate transporter like domains"/>
    <property type="match status" value="2"/>
</dbReference>
<dbReference type="GO" id="GO:0022857">
    <property type="term" value="F:transmembrane transporter activity"/>
    <property type="evidence" value="ECO:0007669"/>
    <property type="project" value="InterPro"/>
</dbReference>
<accession>A0AAE1ADF5</accession>
<dbReference type="InterPro" id="IPR020846">
    <property type="entry name" value="MFS_dom"/>
</dbReference>
<feature type="region of interest" description="Disordered" evidence="2">
    <location>
        <begin position="229"/>
        <end position="314"/>
    </location>
</feature>
<name>A0AAE1ADF5_9GAST</name>
<feature type="transmembrane region" description="Helical" evidence="3">
    <location>
        <begin position="357"/>
        <end position="376"/>
    </location>
</feature>
<dbReference type="EMBL" id="JAWDGP010002062">
    <property type="protein sequence ID" value="KAK3785784.1"/>
    <property type="molecule type" value="Genomic_DNA"/>
</dbReference>
<gene>
    <name evidence="5" type="ORF">RRG08_031019</name>
</gene>
<dbReference type="PANTHER" id="PTHR11360:SF311">
    <property type="entry name" value="MAJOR FACILITATOR SUPERFAMILY (MFS) PROFILE DOMAIN-CONTAINING PROTEIN"/>
    <property type="match status" value="1"/>
</dbReference>
<evidence type="ECO:0000256" key="2">
    <source>
        <dbReference type="SAM" id="MobiDB-lite"/>
    </source>
</evidence>
<reference evidence="5" key="1">
    <citation type="journal article" date="2023" name="G3 (Bethesda)">
        <title>A reference genome for the long-term kleptoplast-retaining sea slug Elysia crispata morphotype clarki.</title>
        <authorList>
            <person name="Eastman K.E."/>
            <person name="Pendleton A.L."/>
            <person name="Shaikh M.A."/>
            <person name="Suttiyut T."/>
            <person name="Ogas R."/>
            <person name="Tomko P."/>
            <person name="Gavelis G."/>
            <person name="Widhalm J.R."/>
            <person name="Wisecaver J.H."/>
        </authorList>
    </citation>
    <scope>NUCLEOTIDE SEQUENCE</scope>
    <source>
        <strain evidence="5">ECLA1</strain>
    </source>
</reference>
<keyword evidence="3" id="KW-0812">Transmembrane</keyword>
<evidence type="ECO:0000259" key="4">
    <source>
        <dbReference type="PROSITE" id="PS50850"/>
    </source>
</evidence>
<feature type="transmembrane region" description="Helical" evidence="3">
    <location>
        <begin position="113"/>
        <end position="131"/>
    </location>
</feature>
<feature type="domain" description="Major facilitator superfamily (MFS) profile" evidence="4">
    <location>
        <begin position="43"/>
        <end position="540"/>
    </location>
</feature>
<keyword evidence="3" id="KW-0472">Membrane</keyword>
<dbReference type="Pfam" id="PF07690">
    <property type="entry name" value="MFS_1"/>
    <property type="match status" value="1"/>
</dbReference>
<organism evidence="5 6">
    <name type="scientific">Elysia crispata</name>
    <name type="common">lettuce slug</name>
    <dbReference type="NCBI Taxonomy" id="231223"/>
    <lineage>
        <taxon>Eukaryota</taxon>
        <taxon>Metazoa</taxon>
        <taxon>Spiralia</taxon>
        <taxon>Lophotrochozoa</taxon>
        <taxon>Mollusca</taxon>
        <taxon>Gastropoda</taxon>
        <taxon>Heterobranchia</taxon>
        <taxon>Euthyneura</taxon>
        <taxon>Panpulmonata</taxon>
        <taxon>Sacoglossa</taxon>
        <taxon>Placobranchoidea</taxon>
        <taxon>Plakobranchidae</taxon>
        <taxon>Elysia</taxon>
    </lineage>
</organism>
<feature type="transmembrane region" description="Helical" evidence="3">
    <location>
        <begin position="513"/>
        <end position="538"/>
    </location>
</feature>
<dbReference type="PROSITE" id="PS50850">
    <property type="entry name" value="MFS"/>
    <property type="match status" value="1"/>
</dbReference>
<dbReference type="InterPro" id="IPR011701">
    <property type="entry name" value="MFS"/>
</dbReference>
<sequence>MSDQNGSILSKESPSSDDYDIREEINQDSDYHKRNELPVDRGWAWAICLGGFIFSFNFGLTRHTLAVMFLEVIDMYDTTLTTGSLIFLFIVLGAGTLSSLSSNFIVPRVGEKAVTCSAGLVSAISSVGFSFAPNIEVFLVCAAVKGLCTGAAFVPSISLIRHYFHRRRSIAQILARAGDSVSSIVMPPLIRLMRNEFGVRGAFLIVAAIELHMVLGGLLLRPVESYKYKPDLPDHSKETNRKRKDKTGTKGSQNGEDIEMTEIKQNLLSPTGRIPETSTNLTTGRQQQQNDGRLESRSNPEMETKRDVATRARQRALSITSVGGPDELDVALDYREDCKENDHTDSSCCGDCGFLRLWSFHMVLLFAVFAAANMYIRDYIPVVAASQGATLDQAAMLVTVVGAMDLVSRLSLGFLADTHLLTPSQILGAAHLALGVTCQAISSFNTFPTLVVMSVLFGTFMGTRVAMLPLVCIEVVGVDKMPQAFGIVTTIGTFATSILNPVLATIAESYGGSFVPIMHILGGCFFVSSSTLLVLPLFKRMDRKRGLKPT</sequence>
<evidence type="ECO:0000313" key="5">
    <source>
        <dbReference type="EMBL" id="KAK3785784.1"/>
    </source>
</evidence>
<dbReference type="SUPFAM" id="SSF103473">
    <property type="entry name" value="MFS general substrate transporter"/>
    <property type="match status" value="1"/>
</dbReference>